<dbReference type="SUPFAM" id="SSF53850">
    <property type="entry name" value="Periplasmic binding protein-like II"/>
    <property type="match status" value="1"/>
</dbReference>
<evidence type="ECO:0000313" key="2">
    <source>
        <dbReference type="Proteomes" id="UP001597474"/>
    </source>
</evidence>
<comment type="caution">
    <text evidence="1">The sequence shown here is derived from an EMBL/GenBank/DDBJ whole genome shotgun (WGS) entry which is preliminary data.</text>
</comment>
<accession>A0ABW5U6Z6</accession>
<proteinExistence type="predicted"/>
<evidence type="ECO:0008006" key="3">
    <source>
        <dbReference type="Google" id="ProtNLM"/>
    </source>
</evidence>
<reference evidence="2" key="1">
    <citation type="journal article" date="2019" name="Int. J. Syst. Evol. Microbiol.">
        <title>The Global Catalogue of Microorganisms (GCM) 10K type strain sequencing project: providing services to taxonomists for standard genome sequencing and annotation.</title>
        <authorList>
            <consortium name="The Broad Institute Genomics Platform"/>
            <consortium name="The Broad Institute Genome Sequencing Center for Infectious Disease"/>
            <person name="Wu L."/>
            <person name="Ma J."/>
        </authorList>
    </citation>
    <scope>NUCLEOTIDE SEQUENCE [LARGE SCALE GENOMIC DNA]</scope>
    <source>
        <strain evidence="2">TISTR 2562</strain>
    </source>
</reference>
<keyword evidence="2" id="KW-1185">Reference proteome</keyword>
<dbReference type="EMBL" id="JBHUMP010000032">
    <property type="protein sequence ID" value="MFD2741587.1"/>
    <property type="molecule type" value="Genomic_DNA"/>
</dbReference>
<sequence length="64" mass="7561">MNSLWNVAGEIAKGRLIRVLPEWKMNDRSVLWLIYPRTNVLTPKTRVFMDFLIAKLGNRSKWSE</sequence>
<dbReference type="Proteomes" id="UP001597474">
    <property type="component" value="Unassembled WGS sequence"/>
</dbReference>
<evidence type="ECO:0000313" key="1">
    <source>
        <dbReference type="EMBL" id="MFD2741587.1"/>
    </source>
</evidence>
<protein>
    <recommendedName>
        <fullName evidence="3">LysR substrate-binding domain-containing protein</fullName>
    </recommendedName>
</protein>
<dbReference type="Gene3D" id="3.40.190.290">
    <property type="match status" value="1"/>
</dbReference>
<dbReference type="RefSeq" id="WP_386376029.1">
    <property type="nucleotide sequence ID" value="NZ_JBHUMP010000032.1"/>
</dbReference>
<name>A0ABW5U6Z6_9RHOB</name>
<organism evidence="1 2">
    <name type="scientific">Sulfitobacter aestuarii</name>
    <dbReference type="NCBI Taxonomy" id="2161676"/>
    <lineage>
        <taxon>Bacteria</taxon>
        <taxon>Pseudomonadati</taxon>
        <taxon>Pseudomonadota</taxon>
        <taxon>Alphaproteobacteria</taxon>
        <taxon>Rhodobacterales</taxon>
        <taxon>Roseobacteraceae</taxon>
        <taxon>Sulfitobacter</taxon>
    </lineage>
</organism>
<gene>
    <name evidence="1" type="ORF">ACFSUD_18640</name>
</gene>